<comment type="caution">
    <text evidence="2">The sequence shown here is derived from an EMBL/GenBank/DDBJ whole genome shotgun (WGS) entry which is preliminary data.</text>
</comment>
<dbReference type="RefSeq" id="WP_338107432.1">
    <property type="nucleotide sequence ID" value="NZ_JBGBYD010000002.1"/>
</dbReference>
<organism evidence="2 3">
    <name type="scientific">Bradyrhizobium yuanmingense</name>
    <dbReference type="NCBI Taxonomy" id="108015"/>
    <lineage>
        <taxon>Bacteria</taxon>
        <taxon>Pseudomonadati</taxon>
        <taxon>Pseudomonadota</taxon>
        <taxon>Alphaproteobacteria</taxon>
        <taxon>Hyphomicrobiales</taxon>
        <taxon>Nitrobacteraceae</taxon>
        <taxon>Bradyrhizobium</taxon>
    </lineage>
</organism>
<gene>
    <name evidence="2" type="ORF">ABH992_000783</name>
</gene>
<keyword evidence="1" id="KW-1133">Transmembrane helix</keyword>
<feature type="transmembrane region" description="Helical" evidence="1">
    <location>
        <begin position="36"/>
        <end position="56"/>
    </location>
</feature>
<evidence type="ECO:0000313" key="2">
    <source>
        <dbReference type="EMBL" id="MEY9468384.1"/>
    </source>
</evidence>
<keyword evidence="3" id="KW-1185">Reference proteome</keyword>
<protein>
    <submittedName>
        <fullName evidence="2">Uncharacterized protein</fullName>
    </submittedName>
</protein>
<sequence length="153" mass="15993">MLDFDQSMLSVADYGTQAELRFQRVSKRLKARLMRIVRTILAFAIAISLAMLPVGASASGVTISSGDMQAAMPVGGDGDMSVHDCCPDMKGTGSDTGYKCGMGFCCVGGTVALADIRPLAFEFLAVAAAETAIPADQVVDSRGGSPPFRPPRI</sequence>
<name>A0ABV4GAL2_9BRAD</name>
<reference evidence="2 3" key="1">
    <citation type="submission" date="2024-07" db="EMBL/GenBank/DDBJ databases">
        <title>Genomic Encyclopedia of Type Strains, Phase V (KMG-V): Genome sequencing to study the core and pangenomes of soil and plant-associated prokaryotes.</title>
        <authorList>
            <person name="Whitman W."/>
        </authorList>
    </citation>
    <scope>NUCLEOTIDE SEQUENCE [LARGE SCALE GENOMIC DNA]</scope>
    <source>
        <strain evidence="2 3">USDA 222</strain>
    </source>
</reference>
<keyword evidence="1" id="KW-0472">Membrane</keyword>
<accession>A0ABV4GAL2</accession>
<dbReference type="Proteomes" id="UP001565474">
    <property type="component" value="Unassembled WGS sequence"/>
</dbReference>
<dbReference type="EMBL" id="JBGBZN010000002">
    <property type="protein sequence ID" value="MEY9468384.1"/>
    <property type="molecule type" value="Genomic_DNA"/>
</dbReference>
<evidence type="ECO:0000313" key="3">
    <source>
        <dbReference type="Proteomes" id="UP001565474"/>
    </source>
</evidence>
<evidence type="ECO:0000256" key="1">
    <source>
        <dbReference type="SAM" id="Phobius"/>
    </source>
</evidence>
<keyword evidence="1" id="KW-0812">Transmembrane</keyword>
<proteinExistence type="predicted"/>